<proteinExistence type="inferred from homology"/>
<evidence type="ECO:0000256" key="1">
    <source>
        <dbReference type="ARBA" id="ARBA00004651"/>
    </source>
</evidence>
<dbReference type="Proteomes" id="UP000628854">
    <property type="component" value="Unassembled WGS sequence"/>
</dbReference>
<dbReference type="InterPro" id="IPR011014">
    <property type="entry name" value="MscS_channel_TM-2"/>
</dbReference>
<name>A0ABQ1JMK7_9PROT</name>
<dbReference type="EMBL" id="BMKF01000002">
    <property type="protein sequence ID" value="GGB69995.1"/>
    <property type="molecule type" value="Genomic_DNA"/>
</dbReference>
<dbReference type="Gene3D" id="1.10.287.1260">
    <property type="match status" value="1"/>
</dbReference>
<evidence type="ECO:0000256" key="2">
    <source>
        <dbReference type="ARBA" id="ARBA00008017"/>
    </source>
</evidence>
<dbReference type="SUPFAM" id="SSF50182">
    <property type="entry name" value="Sm-like ribonucleoproteins"/>
    <property type="match status" value="1"/>
</dbReference>
<keyword evidence="7" id="KW-0997">Cell inner membrane</keyword>
<dbReference type="Gene3D" id="3.30.70.100">
    <property type="match status" value="1"/>
</dbReference>
<gene>
    <name evidence="11" type="ORF">GCM10011503_18340</name>
</gene>
<keyword evidence="4 7" id="KW-0812">Transmembrane</keyword>
<dbReference type="InterPro" id="IPR007055">
    <property type="entry name" value="BON_dom"/>
</dbReference>
<keyword evidence="7" id="KW-0406">Ion transport</keyword>
<feature type="transmembrane region" description="Helical" evidence="7">
    <location>
        <begin position="195"/>
        <end position="216"/>
    </location>
</feature>
<evidence type="ECO:0000313" key="12">
    <source>
        <dbReference type="Proteomes" id="UP000628854"/>
    </source>
</evidence>
<keyword evidence="9" id="KW-0732">Signal</keyword>
<evidence type="ECO:0000313" key="11">
    <source>
        <dbReference type="EMBL" id="GGB69995.1"/>
    </source>
</evidence>
<dbReference type="InterPro" id="IPR045275">
    <property type="entry name" value="MscS_archaea/bacteria_type"/>
</dbReference>
<evidence type="ECO:0000256" key="9">
    <source>
        <dbReference type="SAM" id="SignalP"/>
    </source>
</evidence>
<keyword evidence="6 7" id="KW-0472">Membrane</keyword>
<keyword evidence="7" id="KW-0407">Ion channel</keyword>
<feature type="region of interest" description="Disordered" evidence="8">
    <location>
        <begin position="391"/>
        <end position="455"/>
    </location>
</feature>
<dbReference type="InterPro" id="IPR023408">
    <property type="entry name" value="MscS_beta-dom_sf"/>
</dbReference>
<reference evidence="12" key="1">
    <citation type="journal article" date="2019" name="Int. J. Syst. Evol. Microbiol.">
        <title>The Global Catalogue of Microorganisms (GCM) 10K type strain sequencing project: providing services to taxonomists for standard genome sequencing and annotation.</title>
        <authorList>
            <consortium name="The Broad Institute Genomics Platform"/>
            <consortium name="The Broad Institute Genome Sequencing Center for Infectious Disease"/>
            <person name="Wu L."/>
            <person name="Ma J."/>
        </authorList>
    </citation>
    <scope>NUCLEOTIDE SEQUENCE [LARGE SCALE GENOMIC DNA]</scope>
    <source>
        <strain evidence="12">CGMCC 1.15928</strain>
    </source>
</reference>
<dbReference type="Pfam" id="PF00924">
    <property type="entry name" value="MS_channel_2nd"/>
    <property type="match status" value="1"/>
</dbReference>
<evidence type="ECO:0000259" key="10">
    <source>
        <dbReference type="PROSITE" id="PS50914"/>
    </source>
</evidence>
<evidence type="ECO:0000256" key="6">
    <source>
        <dbReference type="ARBA" id="ARBA00023136"/>
    </source>
</evidence>
<evidence type="ECO:0000256" key="7">
    <source>
        <dbReference type="RuleBase" id="RU369025"/>
    </source>
</evidence>
<keyword evidence="3" id="KW-1003">Cell membrane</keyword>
<protein>
    <recommendedName>
        <fullName evidence="7">Small-conductance mechanosensitive channel</fullName>
    </recommendedName>
</protein>
<comment type="subunit">
    <text evidence="7">Homoheptamer.</text>
</comment>
<keyword evidence="12" id="KW-1185">Reference proteome</keyword>
<dbReference type="PROSITE" id="PS50914">
    <property type="entry name" value="BON"/>
    <property type="match status" value="1"/>
</dbReference>
<dbReference type="PANTHER" id="PTHR30221:SF1">
    <property type="entry name" value="SMALL-CONDUCTANCE MECHANOSENSITIVE CHANNEL"/>
    <property type="match status" value="1"/>
</dbReference>
<evidence type="ECO:0000256" key="5">
    <source>
        <dbReference type="ARBA" id="ARBA00022989"/>
    </source>
</evidence>
<comment type="subcellular location">
    <subcellularLocation>
        <location evidence="7">Cell inner membrane</location>
        <topology evidence="7">Multi-pass membrane protein</topology>
    </subcellularLocation>
    <subcellularLocation>
        <location evidence="1">Cell membrane</location>
        <topology evidence="1">Multi-pass membrane protein</topology>
    </subcellularLocation>
</comment>
<keyword evidence="7" id="KW-0813">Transport</keyword>
<accession>A0ABQ1JMK7</accession>
<dbReference type="InterPro" id="IPR011066">
    <property type="entry name" value="MscS_channel_C_sf"/>
</dbReference>
<dbReference type="Gene3D" id="3.30.1340.30">
    <property type="match status" value="1"/>
</dbReference>
<feature type="transmembrane region" description="Helical" evidence="7">
    <location>
        <begin position="167"/>
        <end position="189"/>
    </location>
</feature>
<dbReference type="Pfam" id="PF04972">
    <property type="entry name" value="BON"/>
    <property type="match status" value="1"/>
</dbReference>
<dbReference type="RefSeq" id="WP_084392727.1">
    <property type="nucleotide sequence ID" value="NZ_BMKF01000002.1"/>
</dbReference>
<feature type="domain" description="BON" evidence="10">
    <location>
        <begin position="42"/>
        <end position="108"/>
    </location>
</feature>
<evidence type="ECO:0000256" key="4">
    <source>
        <dbReference type="ARBA" id="ARBA00022692"/>
    </source>
</evidence>
<keyword evidence="5 7" id="KW-1133">Transmembrane helix</keyword>
<sequence length="455" mass="48695">MVHTLRHFLILLLVATFAAVAAAQEEPASAPSEPIAAERTIPDDAIAARLSAIFSEVRGLEDISIDVNSGVVSLSGTVSQQGDGVRAVAIASRLEGVVTVEDSIERSLAVETSLSPAIANLQTSLRRAWEALPLVGLAIAVFIIIWLIGHLIASWGAPWRRIAPNPFLAEIIAQAIRFVAIIIGLVTALNLVGATALMGAILGGAGVIGLAIGFAVRDTVENYISSIMLSLRQPFRANDHVLINEHEGKVVRLTSRATILMTLDGNHLRIPNSTVFKAVILNYTRNPERRFEFELGVDANDDPVAAMACGLAAMSRLDFILREPKPDALIKVVGDSNIVLRFLAWVDQSDAEFHKARSLAIRAAKDALEAEGFTLPEPIYRVRLDGNLGAVAGKGTASAPPAPPPERPPRPSAGEREARAEVLDVRPDDHITEKVAEERAATGEKDLLDSGRPVE</sequence>
<evidence type="ECO:0000256" key="3">
    <source>
        <dbReference type="ARBA" id="ARBA00022475"/>
    </source>
</evidence>
<organism evidence="11 12">
    <name type="scientific">Henriciella pelagia</name>
    <dbReference type="NCBI Taxonomy" id="1977912"/>
    <lineage>
        <taxon>Bacteria</taxon>
        <taxon>Pseudomonadati</taxon>
        <taxon>Pseudomonadota</taxon>
        <taxon>Alphaproteobacteria</taxon>
        <taxon>Hyphomonadales</taxon>
        <taxon>Hyphomonadaceae</taxon>
        <taxon>Henriciella</taxon>
    </lineage>
</organism>
<feature type="transmembrane region" description="Helical" evidence="7">
    <location>
        <begin position="131"/>
        <end position="155"/>
    </location>
</feature>
<comment type="similarity">
    <text evidence="2 7">Belongs to the MscS (TC 1.A.23) family.</text>
</comment>
<dbReference type="PANTHER" id="PTHR30221">
    <property type="entry name" value="SMALL-CONDUCTANCE MECHANOSENSITIVE CHANNEL"/>
    <property type="match status" value="1"/>
</dbReference>
<feature type="signal peptide" evidence="9">
    <location>
        <begin position="1"/>
        <end position="23"/>
    </location>
</feature>
<feature type="compositionally biased region" description="Basic and acidic residues" evidence="8">
    <location>
        <begin position="407"/>
        <end position="455"/>
    </location>
</feature>
<comment type="caution">
    <text evidence="11">The sequence shown here is derived from an EMBL/GenBank/DDBJ whole genome shotgun (WGS) entry which is preliminary data.</text>
</comment>
<dbReference type="SUPFAM" id="SSF82689">
    <property type="entry name" value="Mechanosensitive channel protein MscS (YggB), C-terminal domain"/>
    <property type="match status" value="1"/>
</dbReference>
<feature type="chain" id="PRO_5045197871" description="Small-conductance mechanosensitive channel" evidence="9">
    <location>
        <begin position="24"/>
        <end position="455"/>
    </location>
</feature>
<dbReference type="SUPFAM" id="SSF82861">
    <property type="entry name" value="Mechanosensitive channel protein MscS (YggB), transmembrane region"/>
    <property type="match status" value="1"/>
</dbReference>
<comment type="function">
    <text evidence="7">Mechanosensitive channel that participates in the regulation of osmotic pressure changes within the cell, opening in response to stretch forces in the membrane lipid bilayer, without the need for other proteins. Contributes to normal resistance to hypoosmotic shock. Forms an ion channel of 1.0 nanosiemens conductance with a slight preference for anions.</text>
</comment>
<dbReference type="InterPro" id="IPR010920">
    <property type="entry name" value="LSM_dom_sf"/>
</dbReference>
<dbReference type="InterPro" id="IPR006685">
    <property type="entry name" value="MscS_channel_2nd"/>
</dbReference>
<evidence type="ECO:0000256" key="8">
    <source>
        <dbReference type="SAM" id="MobiDB-lite"/>
    </source>
</evidence>
<comment type="caution">
    <text evidence="7">Lacks conserved residue(s) required for the propagation of feature annotation.</text>
</comment>
<dbReference type="Gene3D" id="2.30.30.60">
    <property type="match status" value="1"/>
</dbReference>